<dbReference type="PANTHER" id="PTHR32305:SF15">
    <property type="entry name" value="PROTEIN RHSA-RELATED"/>
    <property type="match status" value="1"/>
</dbReference>
<name>A0A4U0GUM2_9SPHI</name>
<dbReference type="InterPro" id="IPR050708">
    <property type="entry name" value="T6SS_VgrG/RHS"/>
</dbReference>
<dbReference type="Proteomes" id="UP000309872">
    <property type="component" value="Unassembled WGS sequence"/>
</dbReference>
<proteinExistence type="predicted"/>
<comment type="caution">
    <text evidence="1">The sequence shown here is derived from an EMBL/GenBank/DDBJ whole genome shotgun (WGS) entry which is preliminary data.</text>
</comment>
<reference evidence="1 2" key="1">
    <citation type="submission" date="2019-04" db="EMBL/GenBank/DDBJ databases">
        <title>Sphingobacterium olei sp. nov., isolated from oil-contaminated soil.</title>
        <authorList>
            <person name="Liu B."/>
        </authorList>
    </citation>
    <scope>NUCLEOTIDE SEQUENCE [LARGE SCALE GENOMIC DNA]</scope>
    <source>
        <strain evidence="1 2">Y3L14</strain>
    </source>
</reference>
<sequence>LIEKKIPGKGWEYIVYNGNDQTVLTQDAVQRAVGKWSYMKYDAFGRMTSTGIYTNTALTSQLLAQNAVNSHPLVNGVRPLWEDRIQVANYTNKAFPTAGTIEYTVNYYDDYTFNGATNAALLPSGITRSQRTNALLTGARVSKDDGTAPLLTVNYYDDRARLIQAVSQNHLGGTDRVTNTYSFVGELLTSRHEHKASPTGAATTVLTTNAYDHVGRLLTSRHKINSQTEVVLAKNEYNEIGQLKSRSLHSENNGSTFLSSVAYSYNERGWTTKAVAPQFSYQLNYDAGTNPQYNGNISQQLWGHASTTTNTFSYTYDKLNRLINGTSTGVVMSEVLSYDDMGNIESLQRDNKTPIAYSYLISGQKSNRLQSLSGGFTGTYTYDANGNATKDRTGMTFSYNYLNLPKTAVRTGVNVSYLYDALGNKLRKTATENSIVSISEYIGSIEYSKVGSGTLAIDRIATSEGYLTPSGSSYIYHYNLKDHLGNVRSVLKKVASASVPEIVQQSDYYPFGKRHGNAAYVHNDNRYLYNGKELQDELRGGVHSFGSSYVQEGHYDYGARFYDAEIGRWNVPDPISDLRSNISPYAYCVNNPLLYIDPFGLDSANAMIYLKEVLVKGTKSAAVLSPLFQPMDKTLKIFNDWTSQKKDKYPAENFTDLAYNATRRNAQTSVVKGDLLNRVKKDPAFKAWRKQIIAQYKLNPLIKSRVQPFKLGGNKFFSLEGDLELKLSIRGAVINANFVESNGTTTINYSIVDTFDIRQQEGRGGVYNGINGILEPVWVDFFHGNQDMKVEVRWNETITK</sequence>
<dbReference type="Gene3D" id="2.180.10.10">
    <property type="entry name" value="RHS repeat-associated core"/>
    <property type="match status" value="1"/>
</dbReference>
<dbReference type="EMBL" id="SUKA01000007">
    <property type="protein sequence ID" value="TJY62785.1"/>
    <property type="molecule type" value="Genomic_DNA"/>
</dbReference>
<evidence type="ECO:0000313" key="2">
    <source>
        <dbReference type="Proteomes" id="UP000309872"/>
    </source>
</evidence>
<dbReference type="NCBIfam" id="TIGR03696">
    <property type="entry name" value="Rhs_assc_core"/>
    <property type="match status" value="1"/>
</dbReference>
<organism evidence="1 2">
    <name type="scientific">Sphingobacterium alkalisoli</name>
    <dbReference type="NCBI Taxonomy" id="1874115"/>
    <lineage>
        <taxon>Bacteria</taxon>
        <taxon>Pseudomonadati</taxon>
        <taxon>Bacteroidota</taxon>
        <taxon>Sphingobacteriia</taxon>
        <taxon>Sphingobacteriales</taxon>
        <taxon>Sphingobacteriaceae</taxon>
        <taxon>Sphingobacterium</taxon>
    </lineage>
</organism>
<keyword evidence="2" id="KW-1185">Reference proteome</keyword>
<accession>A0A4U0GUM2</accession>
<gene>
    <name evidence="1" type="ORF">FAZ19_20165</name>
</gene>
<dbReference type="AlphaFoldDB" id="A0A4U0GUM2"/>
<dbReference type="RefSeq" id="WP_136822572.1">
    <property type="nucleotide sequence ID" value="NZ_BMJX01000007.1"/>
</dbReference>
<dbReference type="PANTHER" id="PTHR32305">
    <property type="match status" value="1"/>
</dbReference>
<evidence type="ECO:0000313" key="1">
    <source>
        <dbReference type="EMBL" id="TJY62785.1"/>
    </source>
</evidence>
<feature type="non-terminal residue" evidence="1">
    <location>
        <position position="1"/>
    </location>
</feature>
<dbReference type="InterPro" id="IPR022385">
    <property type="entry name" value="Rhs_assc_core"/>
</dbReference>
<dbReference type="OrthoDB" id="2972467at2"/>
<protein>
    <submittedName>
        <fullName evidence="1">RHS repeat-associated core domain-containing protein</fullName>
    </submittedName>
</protein>